<keyword evidence="3" id="KW-1185">Reference proteome</keyword>
<proteinExistence type="predicted"/>
<dbReference type="AlphaFoldDB" id="A0A6P6S0G2"/>
<dbReference type="PANTHER" id="PTHR42535">
    <property type="entry name" value="OOKINETE PROTEIN, PUTATIVE-RELATED"/>
    <property type="match status" value="1"/>
</dbReference>
<dbReference type="Pfam" id="PF26058">
    <property type="entry name" value="DUF8019"/>
    <property type="match status" value="1"/>
</dbReference>
<reference evidence="4" key="1">
    <citation type="submission" date="2025-08" db="UniProtKB">
        <authorList>
            <consortium name="RefSeq"/>
        </authorList>
    </citation>
    <scope>IDENTIFICATION</scope>
</reference>
<dbReference type="SUPFAM" id="SSF49899">
    <property type="entry name" value="Concanavalin A-like lectins/glucanases"/>
    <property type="match status" value="1"/>
</dbReference>
<dbReference type="Pfam" id="PF13385">
    <property type="entry name" value="Laminin_G_3"/>
    <property type="match status" value="1"/>
</dbReference>
<dbReference type="RefSeq" id="XP_026193661.1">
    <property type="nucleotide sequence ID" value="XM_026337876.1"/>
</dbReference>
<keyword evidence="1" id="KW-0732">Signal</keyword>
<protein>
    <submittedName>
        <fullName evidence="4">Uncharacterized protein LOC113147406</fullName>
    </submittedName>
</protein>
<evidence type="ECO:0000313" key="3">
    <source>
        <dbReference type="Proteomes" id="UP000515125"/>
    </source>
</evidence>
<gene>
    <name evidence="4" type="primary">LOC113147406</name>
</gene>
<dbReference type="OrthoDB" id="9987655at2759"/>
<organism evidence="3 4">
    <name type="scientific">Cyclospora cayetanensis</name>
    <dbReference type="NCBI Taxonomy" id="88456"/>
    <lineage>
        <taxon>Eukaryota</taxon>
        <taxon>Sar</taxon>
        <taxon>Alveolata</taxon>
        <taxon>Apicomplexa</taxon>
        <taxon>Conoidasida</taxon>
        <taxon>Coccidia</taxon>
        <taxon>Eucoccidiorida</taxon>
        <taxon>Eimeriorina</taxon>
        <taxon>Eimeriidae</taxon>
        <taxon>Cyclospora</taxon>
    </lineage>
</organism>
<dbReference type="Gene3D" id="2.60.120.200">
    <property type="match status" value="1"/>
</dbReference>
<dbReference type="GeneID" id="113147406"/>
<feature type="chain" id="PRO_5027550318" evidence="1">
    <location>
        <begin position="16"/>
        <end position="360"/>
    </location>
</feature>
<dbReference type="InterPro" id="IPR013320">
    <property type="entry name" value="ConA-like_dom_sf"/>
</dbReference>
<feature type="signal peptide" evidence="1">
    <location>
        <begin position="1"/>
        <end position="15"/>
    </location>
</feature>
<dbReference type="Proteomes" id="UP000515125">
    <property type="component" value="Unplaced"/>
</dbReference>
<dbReference type="InterPro" id="IPR058332">
    <property type="entry name" value="DUF8019"/>
</dbReference>
<evidence type="ECO:0000313" key="4">
    <source>
        <dbReference type="RefSeq" id="XP_026193661.1"/>
    </source>
</evidence>
<feature type="domain" description="DUF8019" evidence="2">
    <location>
        <begin position="277"/>
        <end position="353"/>
    </location>
</feature>
<evidence type="ECO:0000256" key="1">
    <source>
        <dbReference type="SAM" id="SignalP"/>
    </source>
</evidence>
<name>A0A6P6S0G2_9EIME</name>
<sequence>MRFLIPLFLGGCANASQVTADNSLPSSAATALEDTVNGVKTTLNFAGKYTNSCFSVANSLCFGGTQQIVSGNSVPEGLVAWLTFDHLYSADQSGNGNHMHRTARAGPSHNGRGASAAFVKGASSTIKSSPTLESSDFTLSFWMYLLSDSNGLFRNIVSKGGELSQTPSILLYPDSRRLSVRVSTDDSHSEGMPSTGSLPLRRWTHIAVTASENRLKLFLNFLRGSVVPNAEEIVVGASVENPGFEGYIDDFRFYNRGLPDHEISAMTMPALTGVPDPEFVSLGCDSCGYDFAMNSNMCGEPAAHLCSLQELYQGGIHVARINGLLNAKTNLWHSDMTAGEMGLNERRMGLCCASRGSSNA</sequence>
<dbReference type="PANTHER" id="PTHR42535:SF2">
    <property type="entry name" value="CHROMOSOME UNDETERMINED SCAFFOLD_146, WHOLE GENOME SHOTGUN SEQUENCE"/>
    <property type="match status" value="1"/>
</dbReference>
<accession>A0A6P6S0G2</accession>
<evidence type="ECO:0000259" key="2">
    <source>
        <dbReference type="Pfam" id="PF26058"/>
    </source>
</evidence>